<dbReference type="Proteomes" id="UP000717696">
    <property type="component" value="Unassembled WGS sequence"/>
</dbReference>
<dbReference type="Pfam" id="PF00067">
    <property type="entry name" value="p450"/>
    <property type="match status" value="1"/>
</dbReference>
<keyword evidence="3 5" id="KW-0479">Metal-binding</keyword>
<evidence type="ECO:0000256" key="4">
    <source>
        <dbReference type="ARBA" id="ARBA00023004"/>
    </source>
</evidence>
<dbReference type="PRINTS" id="PR00385">
    <property type="entry name" value="P450"/>
</dbReference>
<feature type="transmembrane region" description="Helical" evidence="7">
    <location>
        <begin position="37"/>
        <end position="59"/>
    </location>
</feature>
<name>A0A9P9JGD0_9HYPO</name>
<dbReference type="PROSITE" id="PS00086">
    <property type="entry name" value="CYTOCHROME_P450"/>
    <property type="match status" value="1"/>
</dbReference>
<accession>A0A9P9JGD0</accession>
<evidence type="ECO:0000256" key="2">
    <source>
        <dbReference type="ARBA" id="ARBA00022617"/>
    </source>
</evidence>
<keyword evidence="9" id="KW-1185">Reference proteome</keyword>
<proteinExistence type="inferred from homology"/>
<organism evidence="8 9">
    <name type="scientific">Dactylonectria estremocensis</name>
    <dbReference type="NCBI Taxonomy" id="1079267"/>
    <lineage>
        <taxon>Eukaryota</taxon>
        <taxon>Fungi</taxon>
        <taxon>Dikarya</taxon>
        <taxon>Ascomycota</taxon>
        <taxon>Pezizomycotina</taxon>
        <taxon>Sordariomycetes</taxon>
        <taxon>Hypocreomycetidae</taxon>
        <taxon>Hypocreales</taxon>
        <taxon>Nectriaceae</taxon>
        <taxon>Dactylonectria</taxon>
    </lineage>
</organism>
<dbReference type="InterPro" id="IPR050121">
    <property type="entry name" value="Cytochrome_P450_monoxygenase"/>
</dbReference>
<dbReference type="GO" id="GO:0004497">
    <property type="term" value="F:monooxygenase activity"/>
    <property type="evidence" value="ECO:0007669"/>
    <property type="project" value="UniProtKB-KW"/>
</dbReference>
<keyword evidence="7" id="KW-1133">Transmembrane helix</keyword>
<keyword evidence="7" id="KW-0812">Transmembrane</keyword>
<dbReference type="PANTHER" id="PTHR24305:SF190">
    <property type="entry name" value="P450, PUTATIVE (EUROFUNG)-RELATED"/>
    <property type="match status" value="1"/>
</dbReference>
<feature type="transmembrane region" description="Helical" evidence="7">
    <location>
        <begin position="244"/>
        <end position="265"/>
    </location>
</feature>
<dbReference type="GO" id="GO:0005506">
    <property type="term" value="F:iron ion binding"/>
    <property type="evidence" value="ECO:0007669"/>
    <property type="project" value="InterPro"/>
</dbReference>
<evidence type="ECO:0000256" key="1">
    <source>
        <dbReference type="ARBA" id="ARBA00001971"/>
    </source>
</evidence>
<evidence type="ECO:0000256" key="3">
    <source>
        <dbReference type="ARBA" id="ARBA00022723"/>
    </source>
</evidence>
<keyword evidence="6" id="KW-0503">Monooxygenase</keyword>
<feature type="binding site" description="axial binding residue" evidence="5">
    <location>
        <position position="474"/>
    </location>
    <ligand>
        <name>heme</name>
        <dbReference type="ChEBI" id="CHEBI:30413"/>
    </ligand>
    <ligandPart>
        <name>Fe</name>
        <dbReference type="ChEBI" id="CHEBI:18248"/>
    </ligandPart>
</feature>
<keyword evidence="2 5" id="KW-0349">Heme</keyword>
<dbReference type="PRINTS" id="PR00463">
    <property type="entry name" value="EP450I"/>
</dbReference>
<reference evidence="8" key="1">
    <citation type="journal article" date="2021" name="Nat. Commun.">
        <title>Genetic determinants of endophytism in the Arabidopsis root mycobiome.</title>
        <authorList>
            <person name="Mesny F."/>
            <person name="Miyauchi S."/>
            <person name="Thiergart T."/>
            <person name="Pickel B."/>
            <person name="Atanasova L."/>
            <person name="Karlsson M."/>
            <person name="Huettel B."/>
            <person name="Barry K.W."/>
            <person name="Haridas S."/>
            <person name="Chen C."/>
            <person name="Bauer D."/>
            <person name="Andreopoulos W."/>
            <person name="Pangilinan J."/>
            <person name="LaButti K."/>
            <person name="Riley R."/>
            <person name="Lipzen A."/>
            <person name="Clum A."/>
            <person name="Drula E."/>
            <person name="Henrissat B."/>
            <person name="Kohler A."/>
            <person name="Grigoriev I.V."/>
            <person name="Martin F.M."/>
            <person name="Hacquard S."/>
        </authorList>
    </citation>
    <scope>NUCLEOTIDE SEQUENCE</scope>
    <source>
        <strain evidence="8">MPI-CAGE-AT-0021</strain>
    </source>
</reference>
<gene>
    <name evidence="8" type="ORF">B0J13DRAFT_127797</name>
</gene>
<dbReference type="InterPro" id="IPR036396">
    <property type="entry name" value="Cyt_P450_sf"/>
</dbReference>
<evidence type="ECO:0000256" key="5">
    <source>
        <dbReference type="PIRSR" id="PIRSR602401-1"/>
    </source>
</evidence>
<dbReference type="PANTHER" id="PTHR24305">
    <property type="entry name" value="CYTOCHROME P450"/>
    <property type="match status" value="1"/>
</dbReference>
<dbReference type="OrthoDB" id="3934656at2759"/>
<dbReference type="SUPFAM" id="SSF48264">
    <property type="entry name" value="Cytochrome P450"/>
    <property type="match status" value="1"/>
</dbReference>
<dbReference type="Gene3D" id="1.10.630.10">
    <property type="entry name" value="Cytochrome P450"/>
    <property type="match status" value="1"/>
</dbReference>
<dbReference type="EMBL" id="JAGMUU010000002">
    <property type="protein sequence ID" value="KAH7160421.1"/>
    <property type="molecule type" value="Genomic_DNA"/>
</dbReference>
<evidence type="ECO:0000256" key="6">
    <source>
        <dbReference type="RuleBase" id="RU000461"/>
    </source>
</evidence>
<dbReference type="GO" id="GO:0020037">
    <property type="term" value="F:heme binding"/>
    <property type="evidence" value="ECO:0007669"/>
    <property type="project" value="InterPro"/>
</dbReference>
<comment type="caution">
    <text evidence="8">The sequence shown here is derived from an EMBL/GenBank/DDBJ whole genome shotgun (WGS) entry which is preliminary data.</text>
</comment>
<dbReference type="InterPro" id="IPR001128">
    <property type="entry name" value="Cyt_P450"/>
</dbReference>
<keyword evidence="4 5" id="KW-0408">Iron</keyword>
<keyword evidence="7" id="KW-0472">Membrane</keyword>
<comment type="cofactor">
    <cofactor evidence="1 5">
        <name>heme</name>
        <dbReference type="ChEBI" id="CHEBI:30413"/>
    </cofactor>
</comment>
<dbReference type="AlphaFoldDB" id="A0A9P9JGD0"/>
<comment type="similarity">
    <text evidence="6">Belongs to the cytochrome P450 family.</text>
</comment>
<keyword evidence="6" id="KW-0560">Oxidoreductase</keyword>
<dbReference type="FunFam" id="1.10.630.10:FF:000050">
    <property type="entry name" value="Cytochrome P450 monooxygenase"/>
    <property type="match status" value="1"/>
</dbReference>
<dbReference type="InterPro" id="IPR002401">
    <property type="entry name" value="Cyt_P450_E_grp-I"/>
</dbReference>
<protein>
    <submittedName>
        <fullName evidence="8">Cytochrome P450</fullName>
    </submittedName>
</protein>
<sequence length="528" mass="59749">MTLLRDLKTSLSSGVSSQYINLTRLRDGSPIELAKRFLLTIALVVTSYYFVPLFHGLLFSSLRKVPGPFLARLTRYWEYHMVKRGDSNLEYIRLHKKYGPVVRVGPNRYSVSQPADVKIIYELGGKFIKSDYYNPLLSPNPDEQNIFAIQDHELHKERRRKISSLYTMSSMVHYEKAVDEMTQVCISKMSQFAEEGRLIDIPHWMQYYAFDVIGEITFNKSFGMMENEGDTTGMIPNIRGANDFLGFIGIVPGLIPWLMALGAVLGRKSNPGMLADYALGVISRTREMNKQSTTKDTKKYDTFLKKVLDMEAQGRLTKPNILDSCASNIAAGSDTTAISLSSALYYLYTNPDKLDKLRQEIETQAAEGRISDPVTFQEAQGMPYLQAVMKESLRLHPAVGTILPRVVPEGGLELSGQYFPQGAVVGVNSWVLHYSSDIYGPDPEKYRPERWIGDEKTSIMDSMMFAFGGGSRTCIGRNISLLEMTKVIPQIVRKFDLVLEHPDKPMDTTCAWFVYPSYKGWFKLRASK</sequence>
<evidence type="ECO:0000313" key="9">
    <source>
        <dbReference type="Proteomes" id="UP000717696"/>
    </source>
</evidence>
<dbReference type="InterPro" id="IPR017972">
    <property type="entry name" value="Cyt_P450_CS"/>
</dbReference>
<evidence type="ECO:0000313" key="8">
    <source>
        <dbReference type="EMBL" id="KAH7160421.1"/>
    </source>
</evidence>
<evidence type="ECO:0000256" key="7">
    <source>
        <dbReference type="SAM" id="Phobius"/>
    </source>
</evidence>
<dbReference type="GO" id="GO:0016705">
    <property type="term" value="F:oxidoreductase activity, acting on paired donors, with incorporation or reduction of molecular oxygen"/>
    <property type="evidence" value="ECO:0007669"/>
    <property type="project" value="InterPro"/>
</dbReference>
<dbReference type="CDD" id="cd11060">
    <property type="entry name" value="CYP57A1-like"/>
    <property type="match status" value="1"/>
</dbReference>